<dbReference type="SUPFAM" id="SSF100950">
    <property type="entry name" value="NagB/RpiA/CoA transferase-like"/>
    <property type="match status" value="1"/>
</dbReference>
<evidence type="ECO:0000313" key="6">
    <source>
        <dbReference type="EMBL" id="SHO66561.1"/>
    </source>
</evidence>
<proteinExistence type="inferred from homology"/>
<dbReference type="AlphaFoldDB" id="A0A1M7ZNW5"/>
<reference evidence="6 7" key="1">
    <citation type="submission" date="2016-12" db="EMBL/GenBank/DDBJ databases">
        <authorList>
            <person name="Song W.-J."/>
            <person name="Kurnit D.M."/>
        </authorList>
    </citation>
    <scope>NUCLEOTIDE SEQUENCE [LARGE SCALE GENOMIC DNA]</scope>
    <source>
        <strain evidence="6 7">DSM 19599</strain>
    </source>
</reference>
<evidence type="ECO:0000256" key="2">
    <source>
        <dbReference type="ARBA" id="ARBA00023015"/>
    </source>
</evidence>
<dbReference type="Pfam" id="PF04198">
    <property type="entry name" value="Sugar-bind"/>
    <property type="match status" value="1"/>
</dbReference>
<keyword evidence="7" id="KW-1185">Reference proteome</keyword>
<evidence type="ECO:0000259" key="5">
    <source>
        <dbReference type="Pfam" id="PF04198"/>
    </source>
</evidence>
<protein>
    <submittedName>
        <fullName evidence="6">DNA-binding transcriptional regulator LsrR, DeoR family</fullName>
    </submittedName>
</protein>
<dbReference type="OrthoDB" id="186585at2"/>
<sequence>MSRRPLHKLQASLVARRFYIEQKTKSQIADELGISRFKVARLLDAALADGIVRIEINDQGDMNTELAEKLRQKYGLNAALVLDGPDLHSRELIEPLGLLAADYLEETLIDGQLLGLSWGRTLSATGKALGRLPRVDVVQAGGSPAGLDLSQNPTELVHRVARASGGAAYPLFGPMWVDDPDLIARLRNETSIANAMSRYDKIDVLAVGIGSWRPAESCLCSGFPEEWRRDALKKKVCADVCATLIDEDGEAVPNPLDQTGLCLSTEQLRRIPERIGIGGGIEKADAIRATLRGHWVTTLITDAGVARALTADQQ</sequence>
<dbReference type="GO" id="GO:0003677">
    <property type="term" value="F:DNA binding"/>
    <property type="evidence" value="ECO:0007669"/>
    <property type="project" value="UniProtKB-KW"/>
</dbReference>
<name>A0A1M7ZNW5_9HYPH</name>
<dbReference type="GO" id="GO:0030246">
    <property type="term" value="F:carbohydrate binding"/>
    <property type="evidence" value="ECO:0007669"/>
    <property type="project" value="InterPro"/>
</dbReference>
<dbReference type="STRING" id="1123029.SAMN02745172_03220"/>
<dbReference type="EMBL" id="FRXO01000006">
    <property type="protein sequence ID" value="SHO66561.1"/>
    <property type="molecule type" value="Genomic_DNA"/>
</dbReference>
<dbReference type="Gene3D" id="3.40.50.1360">
    <property type="match status" value="1"/>
</dbReference>
<dbReference type="PANTHER" id="PTHR34294:SF1">
    <property type="entry name" value="TRANSCRIPTIONAL REGULATOR LSRR"/>
    <property type="match status" value="1"/>
</dbReference>
<comment type="similarity">
    <text evidence="1">Belongs to the SorC transcriptional regulatory family.</text>
</comment>
<keyword evidence="3 6" id="KW-0238">DNA-binding</keyword>
<evidence type="ECO:0000313" key="7">
    <source>
        <dbReference type="Proteomes" id="UP000186406"/>
    </source>
</evidence>
<accession>A0A1M7ZNW5</accession>
<feature type="domain" description="Sugar-binding" evidence="5">
    <location>
        <begin position="63"/>
        <end position="309"/>
    </location>
</feature>
<evidence type="ECO:0000256" key="3">
    <source>
        <dbReference type="ARBA" id="ARBA00023125"/>
    </source>
</evidence>
<organism evidence="6 7">
    <name type="scientific">Pseudoxanthobacter soli DSM 19599</name>
    <dbReference type="NCBI Taxonomy" id="1123029"/>
    <lineage>
        <taxon>Bacteria</taxon>
        <taxon>Pseudomonadati</taxon>
        <taxon>Pseudomonadota</taxon>
        <taxon>Alphaproteobacteria</taxon>
        <taxon>Hyphomicrobiales</taxon>
        <taxon>Segnochrobactraceae</taxon>
        <taxon>Pseudoxanthobacter</taxon>
    </lineage>
</organism>
<evidence type="ECO:0000256" key="4">
    <source>
        <dbReference type="ARBA" id="ARBA00023163"/>
    </source>
</evidence>
<dbReference type="InterPro" id="IPR037171">
    <property type="entry name" value="NagB/RpiA_transferase-like"/>
</dbReference>
<dbReference type="Gene3D" id="1.10.10.10">
    <property type="entry name" value="Winged helix-like DNA-binding domain superfamily/Winged helix DNA-binding domain"/>
    <property type="match status" value="1"/>
</dbReference>
<dbReference type="Proteomes" id="UP000186406">
    <property type="component" value="Unassembled WGS sequence"/>
</dbReference>
<dbReference type="InterPro" id="IPR007324">
    <property type="entry name" value="Sugar-bd_dom_put"/>
</dbReference>
<keyword evidence="2" id="KW-0805">Transcription regulation</keyword>
<dbReference type="InterPro" id="IPR051054">
    <property type="entry name" value="SorC_transcr_regulators"/>
</dbReference>
<evidence type="ECO:0000256" key="1">
    <source>
        <dbReference type="ARBA" id="ARBA00010466"/>
    </source>
</evidence>
<dbReference type="PANTHER" id="PTHR34294">
    <property type="entry name" value="TRANSCRIPTIONAL REGULATOR-RELATED"/>
    <property type="match status" value="1"/>
</dbReference>
<gene>
    <name evidence="6" type="ORF">SAMN02745172_03220</name>
</gene>
<dbReference type="InterPro" id="IPR036388">
    <property type="entry name" value="WH-like_DNA-bd_sf"/>
</dbReference>
<keyword evidence="4" id="KW-0804">Transcription</keyword>
<dbReference type="RefSeq" id="WP_073630498.1">
    <property type="nucleotide sequence ID" value="NZ_FRXO01000006.1"/>
</dbReference>